<dbReference type="Gene3D" id="3.40.50.150">
    <property type="entry name" value="Vaccinia Virus protein VP39"/>
    <property type="match status" value="1"/>
</dbReference>
<proteinExistence type="predicted"/>
<dbReference type="Pfam" id="PF13489">
    <property type="entry name" value="Methyltransf_23"/>
    <property type="match status" value="1"/>
</dbReference>
<accession>A0A179DLX3</accession>
<evidence type="ECO:0000313" key="2">
    <source>
        <dbReference type="Proteomes" id="UP000078459"/>
    </source>
</evidence>
<dbReference type="RefSeq" id="WP_068820853.1">
    <property type="nucleotide sequence ID" value="NZ_LWHJ01000011.1"/>
</dbReference>
<evidence type="ECO:0000313" key="1">
    <source>
        <dbReference type="EMBL" id="OAQ41822.1"/>
    </source>
</evidence>
<dbReference type="AlphaFoldDB" id="A0A179DLX3"/>
<dbReference type="EMBL" id="LWHJ01000011">
    <property type="protein sequence ID" value="OAQ41822.1"/>
    <property type="molecule type" value="Genomic_DNA"/>
</dbReference>
<reference evidence="1 2" key="2">
    <citation type="submission" date="2016-06" db="EMBL/GenBank/DDBJ databases">
        <title>Pedobacter psychrophilus sp. nov., isolated from Antarctic fragmentary rock.</title>
        <authorList>
            <person name="Svec P."/>
        </authorList>
    </citation>
    <scope>NUCLEOTIDE SEQUENCE [LARGE SCALE GENOMIC DNA]</scope>
    <source>
        <strain evidence="1 2">CCM 8644</strain>
    </source>
</reference>
<dbReference type="OrthoDB" id="9789123at2"/>
<dbReference type="SUPFAM" id="SSF53335">
    <property type="entry name" value="S-adenosyl-L-methionine-dependent methyltransferases"/>
    <property type="match status" value="1"/>
</dbReference>
<keyword evidence="2" id="KW-1185">Reference proteome</keyword>
<protein>
    <recommendedName>
        <fullName evidence="3">Methyltransferase type 11 domain-containing protein</fullName>
    </recommendedName>
</protein>
<reference evidence="1 2" key="1">
    <citation type="submission" date="2016-04" db="EMBL/GenBank/DDBJ databases">
        <authorList>
            <person name="Evans L.H."/>
            <person name="Alamgir A."/>
            <person name="Owens N."/>
            <person name="Weber N.D."/>
            <person name="Virtaneva K."/>
            <person name="Barbian K."/>
            <person name="Babar A."/>
            <person name="Rosenke K."/>
        </authorList>
    </citation>
    <scope>NUCLEOTIDE SEQUENCE [LARGE SCALE GENOMIC DNA]</scope>
    <source>
        <strain evidence="1 2">CCM 8644</strain>
    </source>
</reference>
<evidence type="ECO:0008006" key="3">
    <source>
        <dbReference type="Google" id="ProtNLM"/>
    </source>
</evidence>
<comment type="caution">
    <text evidence="1">The sequence shown here is derived from an EMBL/GenBank/DDBJ whole genome shotgun (WGS) entry which is preliminary data.</text>
</comment>
<dbReference type="InterPro" id="IPR029063">
    <property type="entry name" value="SAM-dependent_MTases_sf"/>
</dbReference>
<gene>
    <name evidence="1" type="ORF">A5893_01515</name>
</gene>
<dbReference type="Proteomes" id="UP000078459">
    <property type="component" value="Unassembled WGS sequence"/>
</dbReference>
<dbReference type="STRING" id="1826909.A5893_01515"/>
<sequence length="235" mass="26572">MQTLNYTPTERIIVNKTVDRLNYILSKCLNKVVLDLGCFDETATIKENSGNYLFEEISKVSSVHIGIDNSSLLPEEGIKFGEKAEILFGSVYDLDKIPALANYNFDVIVAGELIEHLPDTLRFLNDMKRLYSGKKLICSTPNTTSLSNILLSVFNRESCHIDHLQVYSFKTLTTLCRLAGFKNWAIFPYHVRYTEMIMAAKQPQKTIVKASESIINGLENIFPMMAGGYILEIEL</sequence>
<name>A0A179DLX3_9SPHI</name>
<organism evidence="1 2">
    <name type="scientific">Pedobacter psychrophilus</name>
    <dbReference type="NCBI Taxonomy" id="1826909"/>
    <lineage>
        <taxon>Bacteria</taxon>
        <taxon>Pseudomonadati</taxon>
        <taxon>Bacteroidota</taxon>
        <taxon>Sphingobacteriia</taxon>
        <taxon>Sphingobacteriales</taxon>
        <taxon>Sphingobacteriaceae</taxon>
        <taxon>Pedobacter</taxon>
    </lineage>
</organism>